<proteinExistence type="predicted"/>
<name>A0A0K0Y2M0_9RHOB</name>
<dbReference type="KEGG" id="otm:OSB_05910"/>
<gene>
    <name evidence="1" type="ORF">OSB_05910</name>
</gene>
<dbReference type="SUPFAM" id="SSF143631">
    <property type="entry name" value="ApbE-like"/>
    <property type="match status" value="1"/>
</dbReference>
<reference evidence="1 2" key="1">
    <citation type="journal article" date="2015" name="Genome Announc.">
        <title>Closed Genome Sequence of Octadecabacter temperatus SB1, the First Mesophilic Species of the Genus Octadecabacter.</title>
        <authorList>
            <person name="Voget S."/>
            <person name="Billerbeck S."/>
            <person name="Simon M."/>
            <person name="Daniel R."/>
        </authorList>
    </citation>
    <scope>NUCLEOTIDE SEQUENCE [LARGE SCALE GENOMIC DNA]</scope>
    <source>
        <strain evidence="1 2">SB1</strain>
    </source>
</reference>
<evidence type="ECO:0000313" key="1">
    <source>
        <dbReference type="EMBL" id="AKS45152.1"/>
    </source>
</evidence>
<keyword evidence="2" id="KW-1185">Reference proteome</keyword>
<dbReference type="AlphaFoldDB" id="A0A0K0Y2M0"/>
<dbReference type="InterPro" id="IPR003374">
    <property type="entry name" value="ApbE-like_sf"/>
</dbReference>
<protein>
    <submittedName>
        <fullName evidence="1">Uncharacterized protein</fullName>
    </submittedName>
</protein>
<dbReference type="Proteomes" id="UP000067444">
    <property type="component" value="Chromosome"/>
</dbReference>
<sequence length="286" mass="30438">MNPTANLLPDGKRLHLQHGPIDLIIGADGDRDLAFAAARRRFETILSELVTELPLLQAQLLPDGCLPSGTTAKRMDLALRPYSFENFVTRMAAVAGSVADEVLEAMCEAACLERAFVNNGGDIALHLTQGTQFTMTMAHHDGHDLGRIEVKDTDPIRGIATSGRHGRSLSLGIADSVTVLAENAAQADAAATLVANHVNLPNHPSVQRLPANDIVDASDLGNISAVVGCAALSRPDVKTALDAGATFAQTCLQRGLLVGASLQLQDQNRAIQLHNFQNIQRMPEHA</sequence>
<dbReference type="PIRSF" id="PIRSF006421">
    <property type="entry name" value="UCP006421"/>
    <property type="match status" value="1"/>
</dbReference>
<dbReference type="RefSeq" id="WP_049833572.1">
    <property type="nucleotide sequence ID" value="NZ_CP012160.1"/>
</dbReference>
<accession>A0A0K0Y2M0</accession>
<organism evidence="1 2">
    <name type="scientific">Octadecabacter temperatus</name>
    <dbReference type="NCBI Taxonomy" id="1458307"/>
    <lineage>
        <taxon>Bacteria</taxon>
        <taxon>Pseudomonadati</taxon>
        <taxon>Pseudomonadota</taxon>
        <taxon>Alphaproteobacteria</taxon>
        <taxon>Rhodobacterales</taxon>
        <taxon>Roseobacteraceae</taxon>
        <taxon>Octadecabacter</taxon>
    </lineage>
</organism>
<evidence type="ECO:0000313" key="2">
    <source>
        <dbReference type="Proteomes" id="UP000067444"/>
    </source>
</evidence>
<dbReference type="EMBL" id="CP012160">
    <property type="protein sequence ID" value="AKS45152.1"/>
    <property type="molecule type" value="Genomic_DNA"/>
</dbReference>
<dbReference type="Gene3D" id="3.10.520.10">
    <property type="entry name" value="ApbE-like domains"/>
    <property type="match status" value="1"/>
</dbReference>
<dbReference type="PATRIC" id="fig|1458307.3.peg.596"/>
<dbReference type="OrthoDB" id="9814719at2"/>
<dbReference type="NCBIfam" id="NF003322">
    <property type="entry name" value="PRK04334.1-2"/>
    <property type="match status" value="1"/>
</dbReference>
<dbReference type="STRING" id="1458307.OSB_05910"/>
<dbReference type="InterPro" id="IPR007183">
    <property type="entry name" value="UPF0280"/>
</dbReference>